<keyword evidence="2" id="KW-1185">Reference proteome</keyword>
<evidence type="ECO:0008006" key="3">
    <source>
        <dbReference type="Google" id="ProtNLM"/>
    </source>
</evidence>
<name>A0ABU1KPY5_XANFL</name>
<dbReference type="RefSeq" id="WP_281809233.1">
    <property type="nucleotide sequence ID" value="NZ_BSDO01000007.1"/>
</dbReference>
<sequence>MGKRIVAVRYSPDWLALTDDDTRRFLRRHHIDENLLVDFMALWDRNLKVDYRSFRDEIAKLSRASFAAVRGAEVIPHEVLRQTKRASDDLIAFVDDDDWLSPGLFEELEKACPRPLNGIWWGSILVGPQLTTYEESQTVPLIELRPLKRVIYTNNYAVTGRALNHHGYPRLFEHYHADRRFGKFWWPPKKVPLYLSAASKHPCSTVSVQFFMAQPQFRADPRRHVERFADQLAEAVIPAEYGWLKQPVDAVEALVRRALA</sequence>
<evidence type="ECO:0000313" key="1">
    <source>
        <dbReference type="EMBL" id="MDR6336659.1"/>
    </source>
</evidence>
<evidence type="ECO:0000313" key="2">
    <source>
        <dbReference type="Proteomes" id="UP001245370"/>
    </source>
</evidence>
<organism evidence="1 2">
    <name type="scientific">Xanthobacter flavus</name>
    <dbReference type="NCBI Taxonomy" id="281"/>
    <lineage>
        <taxon>Bacteria</taxon>
        <taxon>Pseudomonadati</taxon>
        <taxon>Pseudomonadota</taxon>
        <taxon>Alphaproteobacteria</taxon>
        <taxon>Hyphomicrobiales</taxon>
        <taxon>Xanthobacteraceae</taxon>
        <taxon>Xanthobacter</taxon>
    </lineage>
</organism>
<protein>
    <recommendedName>
        <fullName evidence="3">Glycosyltransferase family 2 protein</fullName>
    </recommendedName>
</protein>
<dbReference type="GeneID" id="95764927"/>
<accession>A0ABU1KPY5</accession>
<dbReference type="Proteomes" id="UP001245370">
    <property type="component" value="Unassembled WGS sequence"/>
</dbReference>
<dbReference type="EMBL" id="JAVDPY010000014">
    <property type="protein sequence ID" value="MDR6336659.1"/>
    <property type="molecule type" value="Genomic_DNA"/>
</dbReference>
<reference evidence="1 2" key="1">
    <citation type="submission" date="2023-07" db="EMBL/GenBank/DDBJ databases">
        <title>Genomic Encyclopedia of Type Strains, Phase IV (KMG-IV): sequencing the most valuable type-strain genomes for metagenomic binning, comparative biology and taxonomic classification.</title>
        <authorList>
            <person name="Goeker M."/>
        </authorList>
    </citation>
    <scope>NUCLEOTIDE SEQUENCE [LARGE SCALE GENOMIC DNA]</scope>
    <source>
        <strain evidence="1 2">DSM 338</strain>
    </source>
</reference>
<gene>
    <name evidence="1" type="ORF">GGQ86_005162</name>
</gene>
<comment type="caution">
    <text evidence="1">The sequence shown here is derived from an EMBL/GenBank/DDBJ whole genome shotgun (WGS) entry which is preliminary data.</text>
</comment>
<proteinExistence type="predicted"/>